<dbReference type="AlphaFoldDB" id="A0A444W2A5"/>
<comment type="caution">
    <text evidence="1">The sequence shown here is derived from an EMBL/GenBank/DDBJ whole genome shotgun (WGS) entry which is preliminary data.</text>
</comment>
<evidence type="ECO:0000313" key="2">
    <source>
        <dbReference type="Proteomes" id="UP000290433"/>
    </source>
</evidence>
<sequence length="117" mass="13044">MKSTQIEYSAMSRGYYKSIVVQNKSVSIVKERNAEAVKSKINDAKWNEIVSAYSKVNLESLSTLKAPTDKRTYDGAAIGNLKITKDGKTYETAGFDNGFPPKEIEKLVNLLVDFSKE</sequence>
<gene>
    <name evidence="1" type="ORF">NU08_0773</name>
</gene>
<dbReference type="EMBL" id="JUIV01000002">
    <property type="protein sequence ID" value="RYJ40017.1"/>
    <property type="molecule type" value="Genomic_DNA"/>
</dbReference>
<dbReference type="Proteomes" id="UP000290433">
    <property type="component" value="Unassembled WGS sequence"/>
</dbReference>
<dbReference type="RefSeq" id="WP_242502477.1">
    <property type="nucleotide sequence ID" value="NZ_JUIV01000002.1"/>
</dbReference>
<organism evidence="1 2">
    <name type="scientific">Flavobacterium anhuiense</name>
    <dbReference type="NCBI Taxonomy" id="459526"/>
    <lineage>
        <taxon>Bacteria</taxon>
        <taxon>Pseudomonadati</taxon>
        <taxon>Bacteroidota</taxon>
        <taxon>Flavobacteriia</taxon>
        <taxon>Flavobacteriales</taxon>
        <taxon>Flavobacteriaceae</taxon>
        <taxon>Flavobacterium</taxon>
    </lineage>
</organism>
<evidence type="ECO:0000313" key="1">
    <source>
        <dbReference type="EMBL" id="RYJ40017.1"/>
    </source>
</evidence>
<proteinExistence type="predicted"/>
<protein>
    <submittedName>
        <fullName evidence="1">Uncharacterized protein</fullName>
    </submittedName>
</protein>
<name>A0A444W2A5_9FLAO</name>
<accession>A0A444W2A5</accession>
<reference evidence="1 2" key="1">
    <citation type="submission" date="2014-12" db="EMBL/GenBank/DDBJ databases">
        <title>Genome sequence of Flavobacterium anhuiense RCM74.</title>
        <authorList>
            <person name="Kim J.F."/>
            <person name="Song J.Y."/>
            <person name="Kwak M.-J."/>
            <person name="Lee S.-W."/>
        </authorList>
    </citation>
    <scope>NUCLEOTIDE SEQUENCE [LARGE SCALE GENOMIC DNA]</scope>
    <source>
        <strain evidence="1 2">RCM74</strain>
    </source>
</reference>